<dbReference type="OrthoDB" id="65716at2759"/>
<dbReference type="Proteomes" id="UP000241769">
    <property type="component" value="Unassembled WGS sequence"/>
</dbReference>
<dbReference type="AlphaFoldDB" id="A0A2P6NT65"/>
<name>A0A2P6NT65_9EUKA</name>
<organism evidence="2 3">
    <name type="scientific">Planoprotostelium fungivorum</name>
    <dbReference type="NCBI Taxonomy" id="1890364"/>
    <lineage>
        <taxon>Eukaryota</taxon>
        <taxon>Amoebozoa</taxon>
        <taxon>Evosea</taxon>
        <taxon>Variosea</taxon>
        <taxon>Cavosteliida</taxon>
        <taxon>Cavosteliaceae</taxon>
        <taxon>Planoprotostelium</taxon>
    </lineage>
</organism>
<sequence>MAFLLPTVIEEILNESQLVNIEPLPMENPTSRSNQHVATADITDPSYLNLLYGLTTDPSSQSDASHPPVDESHLKDPYKVVPDLREKVRRRIESGIERGSMSCDSTISTSFMMNYEEKKNRVLRFVTEEQKEKMKEDFTIELEKCVRHSNETDTPSIIWLQYGAIHHVNQAYKDLTGFSHPLPSTDEDHLYDEMFHHSKDFDHTKMLRERVLNGEKFVMYPGQLRIWKNLQKLPVTLKKGPDNVSEAYIECVMSVTIKRDLLLLPVVYYATLLPSPSVLKQMYPL</sequence>
<protein>
    <recommendedName>
        <fullName evidence="4">PAS domain-containing protein</fullName>
    </recommendedName>
</protein>
<dbReference type="EMBL" id="MDYQ01000022">
    <property type="protein sequence ID" value="PRP87120.1"/>
    <property type="molecule type" value="Genomic_DNA"/>
</dbReference>
<feature type="region of interest" description="Disordered" evidence="1">
    <location>
        <begin position="53"/>
        <end position="75"/>
    </location>
</feature>
<proteinExistence type="predicted"/>
<evidence type="ECO:0000313" key="2">
    <source>
        <dbReference type="EMBL" id="PRP87120.1"/>
    </source>
</evidence>
<reference evidence="2 3" key="1">
    <citation type="journal article" date="2018" name="Genome Biol. Evol.">
        <title>Multiple Roots of Fruiting Body Formation in Amoebozoa.</title>
        <authorList>
            <person name="Hillmann F."/>
            <person name="Forbes G."/>
            <person name="Novohradska S."/>
            <person name="Ferling I."/>
            <person name="Riege K."/>
            <person name="Groth M."/>
            <person name="Westermann M."/>
            <person name="Marz M."/>
            <person name="Spaller T."/>
            <person name="Winckler T."/>
            <person name="Schaap P."/>
            <person name="Glockner G."/>
        </authorList>
    </citation>
    <scope>NUCLEOTIDE SEQUENCE [LARGE SCALE GENOMIC DNA]</scope>
    <source>
        <strain evidence="2 3">Jena</strain>
    </source>
</reference>
<dbReference type="InParanoid" id="A0A2P6NT65"/>
<keyword evidence="3" id="KW-1185">Reference proteome</keyword>
<accession>A0A2P6NT65</accession>
<comment type="caution">
    <text evidence="2">The sequence shown here is derived from an EMBL/GenBank/DDBJ whole genome shotgun (WGS) entry which is preliminary data.</text>
</comment>
<evidence type="ECO:0000313" key="3">
    <source>
        <dbReference type="Proteomes" id="UP000241769"/>
    </source>
</evidence>
<gene>
    <name evidence="2" type="ORF">PROFUN_01382</name>
</gene>
<evidence type="ECO:0000256" key="1">
    <source>
        <dbReference type="SAM" id="MobiDB-lite"/>
    </source>
</evidence>
<evidence type="ECO:0008006" key="4">
    <source>
        <dbReference type="Google" id="ProtNLM"/>
    </source>
</evidence>